<dbReference type="PANTHER" id="PTHR30143:SF0">
    <property type="entry name" value="2-KETO-4-PENTENOATE HYDRATASE"/>
    <property type="match status" value="1"/>
</dbReference>
<protein>
    <submittedName>
        <fullName evidence="3">2-keto-4-pentenoate hydratase</fullName>
    </submittedName>
</protein>
<dbReference type="InterPro" id="IPR050772">
    <property type="entry name" value="Hydratase-Decarb/MhpD_sf"/>
</dbReference>
<proteinExistence type="predicted"/>
<dbReference type="Gene3D" id="3.90.850.10">
    <property type="entry name" value="Fumarylacetoacetase-like, C-terminal domain"/>
    <property type="match status" value="1"/>
</dbReference>
<evidence type="ECO:0000256" key="1">
    <source>
        <dbReference type="ARBA" id="ARBA00023239"/>
    </source>
</evidence>
<dbReference type="PANTHER" id="PTHR30143">
    <property type="entry name" value="ACID HYDRATASE"/>
    <property type="match status" value="1"/>
</dbReference>
<dbReference type="GO" id="GO:0005737">
    <property type="term" value="C:cytoplasm"/>
    <property type="evidence" value="ECO:0007669"/>
    <property type="project" value="TreeGrafter"/>
</dbReference>
<name>A0A428MFY6_9BACT</name>
<comment type="caution">
    <text evidence="3">The sequence shown here is derived from an EMBL/GenBank/DDBJ whole genome shotgun (WGS) entry which is preliminary data.</text>
</comment>
<organism evidence="3 4">
    <name type="scientific">Edaphobacter aggregans</name>
    <dbReference type="NCBI Taxonomy" id="570835"/>
    <lineage>
        <taxon>Bacteria</taxon>
        <taxon>Pseudomonadati</taxon>
        <taxon>Acidobacteriota</taxon>
        <taxon>Terriglobia</taxon>
        <taxon>Terriglobales</taxon>
        <taxon>Acidobacteriaceae</taxon>
        <taxon>Edaphobacter</taxon>
    </lineage>
</organism>
<dbReference type="AlphaFoldDB" id="A0A428MFY6"/>
<evidence type="ECO:0000313" key="4">
    <source>
        <dbReference type="Proteomes" id="UP000269669"/>
    </source>
</evidence>
<evidence type="ECO:0000259" key="2">
    <source>
        <dbReference type="Pfam" id="PF01557"/>
    </source>
</evidence>
<reference evidence="3 4" key="1">
    <citation type="submission" date="2018-12" db="EMBL/GenBank/DDBJ databases">
        <title>Sequencing of bacterial isolates from soil warming experiment in Harvard Forest, Massachusetts, USA.</title>
        <authorList>
            <person name="Deangelis K."/>
        </authorList>
    </citation>
    <scope>NUCLEOTIDE SEQUENCE [LARGE SCALE GENOMIC DNA]</scope>
    <source>
        <strain evidence="3 4">EB153</strain>
    </source>
</reference>
<keyword evidence="4" id="KW-1185">Reference proteome</keyword>
<gene>
    <name evidence="3" type="ORF">EDE15_1200</name>
</gene>
<dbReference type="EMBL" id="RSDW01000001">
    <property type="protein sequence ID" value="RSL15703.1"/>
    <property type="molecule type" value="Genomic_DNA"/>
</dbReference>
<dbReference type="SUPFAM" id="SSF56529">
    <property type="entry name" value="FAH"/>
    <property type="match status" value="1"/>
</dbReference>
<accession>A0A428MFY6</accession>
<evidence type="ECO:0000313" key="3">
    <source>
        <dbReference type="EMBL" id="RSL15703.1"/>
    </source>
</evidence>
<keyword evidence="1" id="KW-0456">Lyase</keyword>
<dbReference type="RefSeq" id="WP_260472700.1">
    <property type="nucleotide sequence ID" value="NZ_RSDW01000001.1"/>
</dbReference>
<dbReference type="Proteomes" id="UP000269669">
    <property type="component" value="Unassembled WGS sequence"/>
</dbReference>
<sequence>MTSKKGKSNCTDETEGGELVQTVRMISGAQERQLMDAADMLLDARRTCKPIMDLPVDHRPTTLEEAYFVQDRMSWAYEAIGGWKVGAPTPDATPSYAPMPAAWTSCSGCEMRGLTHRYRGLEAEIAFLLGKDLPPRETPYTREEVIAAIASCHPAIEILESGLVDPAQASKLSGVADLALHGGFVFGDAYPDWQNLDFSKEHVTIAVDGTVRADRTGSNTSGDLMRLLPWLANEGASRTEGLKKGDWITTGSWTGFTQACGGSSVDVEFAHAGKVHLRFA</sequence>
<dbReference type="InterPro" id="IPR011234">
    <property type="entry name" value="Fumarylacetoacetase-like_C"/>
</dbReference>
<dbReference type="InterPro" id="IPR036663">
    <property type="entry name" value="Fumarylacetoacetase_C_sf"/>
</dbReference>
<feature type="domain" description="Fumarylacetoacetase-like C-terminal" evidence="2">
    <location>
        <begin position="121"/>
        <end position="275"/>
    </location>
</feature>
<dbReference type="GO" id="GO:0008684">
    <property type="term" value="F:2-oxopent-4-enoate hydratase activity"/>
    <property type="evidence" value="ECO:0007669"/>
    <property type="project" value="TreeGrafter"/>
</dbReference>
<dbReference type="Pfam" id="PF01557">
    <property type="entry name" value="FAA_hydrolase"/>
    <property type="match status" value="1"/>
</dbReference>